<dbReference type="InterPro" id="IPR036583">
    <property type="entry name" value="23S_rRNA_IVS_sf"/>
</dbReference>
<dbReference type="InterPro" id="IPR012657">
    <property type="entry name" value="23S_rRNA-intervening_sequence"/>
</dbReference>
<sequence length="122" mass="13890">MKRKPAKSFEDLIVWQKAHQFVLEVYKLTEKFPKNEIYGLTSQFRRAAISIPANTAEGFKKKGKADKARFLNIAQGSLEECRYYLILSKDLGYCDSTILNEKVSEVSKLLQAYMSSILDSAS</sequence>
<dbReference type="NCBIfam" id="TIGR02436">
    <property type="entry name" value="four helix bundle protein"/>
    <property type="match status" value="1"/>
</dbReference>
<dbReference type="EMBL" id="LAZR01030847">
    <property type="protein sequence ID" value="KKL55415.1"/>
    <property type="molecule type" value="Genomic_DNA"/>
</dbReference>
<evidence type="ECO:0000313" key="1">
    <source>
        <dbReference type="EMBL" id="KKL55415.1"/>
    </source>
</evidence>
<proteinExistence type="predicted"/>
<dbReference type="AlphaFoldDB" id="A0A0F9FDQ9"/>
<dbReference type="PANTHER" id="PTHR38471">
    <property type="entry name" value="FOUR HELIX BUNDLE PROTEIN"/>
    <property type="match status" value="1"/>
</dbReference>
<comment type="caution">
    <text evidence="1">The sequence shown here is derived from an EMBL/GenBank/DDBJ whole genome shotgun (WGS) entry which is preliminary data.</text>
</comment>
<organism evidence="1">
    <name type="scientific">marine sediment metagenome</name>
    <dbReference type="NCBI Taxonomy" id="412755"/>
    <lineage>
        <taxon>unclassified sequences</taxon>
        <taxon>metagenomes</taxon>
        <taxon>ecological metagenomes</taxon>
    </lineage>
</organism>
<dbReference type="CDD" id="cd16377">
    <property type="entry name" value="23S_rRNA_IVP_like"/>
    <property type="match status" value="1"/>
</dbReference>
<evidence type="ECO:0008006" key="2">
    <source>
        <dbReference type="Google" id="ProtNLM"/>
    </source>
</evidence>
<accession>A0A0F9FDQ9</accession>
<dbReference type="PANTHER" id="PTHR38471:SF2">
    <property type="entry name" value="FOUR HELIX BUNDLE PROTEIN"/>
    <property type="match status" value="1"/>
</dbReference>
<dbReference type="Pfam" id="PF05635">
    <property type="entry name" value="23S_rRNA_IVP"/>
    <property type="match status" value="1"/>
</dbReference>
<reference evidence="1" key="1">
    <citation type="journal article" date="2015" name="Nature">
        <title>Complex archaea that bridge the gap between prokaryotes and eukaryotes.</title>
        <authorList>
            <person name="Spang A."/>
            <person name="Saw J.H."/>
            <person name="Jorgensen S.L."/>
            <person name="Zaremba-Niedzwiedzka K."/>
            <person name="Martijn J."/>
            <person name="Lind A.E."/>
            <person name="van Eijk R."/>
            <person name="Schleper C."/>
            <person name="Guy L."/>
            <person name="Ettema T.J."/>
        </authorList>
    </citation>
    <scope>NUCLEOTIDE SEQUENCE</scope>
</reference>
<gene>
    <name evidence="1" type="ORF">LCGC14_2255630</name>
</gene>
<dbReference type="SUPFAM" id="SSF158446">
    <property type="entry name" value="IVS-encoded protein-like"/>
    <property type="match status" value="1"/>
</dbReference>
<protein>
    <recommendedName>
        <fullName evidence="2">Four helix bundle protein</fullName>
    </recommendedName>
</protein>
<dbReference type="Gene3D" id="1.20.1440.60">
    <property type="entry name" value="23S rRNA-intervening sequence"/>
    <property type="match status" value="1"/>
</dbReference>
<name>A0A0F9FDQ9_9ZZZZ</name>